<dbReference type="AlphaFoldDB" id="A0A1H0Q7P4"/>
<feature type="region of interest" description="Disordered" evidence="1">
    <location>
        <begin position="55"/>
        <end position="87"/>
    </location>
</feature>
<feature type="region of interest" description="Disordered" evidence="1">
    <location>
        <begin position="183"/>
        <end position="206"/>
    </location>
</feature>
<dbReference type="EMBL" id="FNIE01000018">
    <property type="protein sequence ID" value="SDP13391.1"/>
    <property type="molecule type" value="Genomic_DNA"/>
</dbReference>
<name>A0A1H0Q7P4_9ACTN</name>
<evidence type="ECO:0000313" key="3">
    <source>
        <dbReference type="Proteomes" id="UP000199341"/>
    </source>
</evidence>
<protein>
    <submittedName>
        <fullName evidence="2">Uncharacterized protein</fullName>
    </submittedName>
</protein>
<organism evidence="2 3">
    <name type="scientific">Actinacidiphila guanduensis</name>
    <dbReference type="NCBI Taxonomy" id="310781"/>
    <lineage>
        <taxon>Bacteria</taxon>
        <taxon>Bacillati</taxon>
        <taxon>Actinomycetota</taxon>
        <taxon>Actinomycetes</taxon>
        <taxon>Kitasatosporales</taxon>
        <taxon>Streptomycetaceae</taxon>
        <taxon>Actinacidiphila</taxon>
    </lineage>
</organism>
<evidence type="ECO:0000313" key="2">
    <source>
        <dbReference type="EMBL" id="SDP13391.1"/>
    </source>
</evidence>
<reference evidence="2 3" key="1">
    <citation type="submission" date="2016-10" db="EMBL/GenBank/DDBJ databases">
        <authorList>
            <person name="de Groot N.N."/>
        </authorList>
    </citation>
    <scope>NUCLEOTIDE SEQUENCE [LARGE SCALE GENOMIC DNA]</scope>
    <source>
        <strain evidence="2 3">CGMCC 4.2022</strain>
    </source>
</reference>
<proteinExistence type="predicted"/>
<dbReference type="STRING" id="310781.SAMN05216259_1188"/>
<accession>A0A1H0Q7P4</accession>
<dbReference type="Proteomes" id="UP000199341">
    <property type="component" value="Unassembled WGS sequence"/>
</dbReference>
<sequence>MVESEPGTGRLAARPQVCAALVAAGVAVRHGRAGHHGFYLNREGLALRAELMRAAEQRTPEPQGPAEPTEPAAGGFVADDGSGAVPASPRRAAEVAAAWEGLLQIRSVLGAGAAEVPAPWERERAVHAVALALEAAGVPPARPDSPGYQVAPSQDPALPRITWTSPSQAPQALARIASLLPSSGWQPTLHRTRTATPYLLASPRRA</sequence>
<evidence type="ECO:0000256" key="1">
    <source>
        <dbReference type="SAM" id="MobiDB-lite"/>
    </source>
</evidence>
<keyword evidence="3" id="KW-1185">Reference proteome</keyword>
<gene>
    <name evidence="2" type="ORF">SAMN05216259_1188</name>
</gene>